<protein>
    <submittedName>
        <fullName evidence="2">DUF1109 domain-containing protein</fullName>
    </submittedName>
</protein>
<feature type="transmembrane region" description="Helical" evidence="1">
    <location>
        <begin position="20"/>
        <end position="46"/>
    </location>
</feature>
<evidence type="ECO:0000313" key="3">
    <source>
        <dbReference type="Proteomes" id="UP000480266"/>
    </source>
</evidence>
<dbReference type="EMBL" id="JAAMRR010000950">
    <property type="protein sequence ID" value="NGX97164.1"/>
    <property type="molecule type" value="Genomic_DNA"/>
</dbReference>
<sequence>MKTDEFINTLTSDLRPQRSLHWVLLCGLLCGALLAALAFAVFLGFRSDILSALTSIRFLFKFVVTLTLAITGTYATLSLARPDSAGNHRSWSLLITPVILVGAVAVELMVLPSRSWEDNLVGHNATHCLTVIPLLSAGPLLCIFAALRRGAPSEPGLTGAVAGLAASGIGATFYAANCTDDSPLFVVAWYPLAVLIVAGVAYFIGARALRW</sequence>
<keyword evidence="1" id="KW-1133">Transmembrane helix</keyword>
<dbReference type="Pfam" id="PF06532">
    <property type="entry name" value="NrsF"/>
    <property type="match status" value="1"/>
</dbReference>
<reference evidence="2" key="1">
    <citation type="submission" date="2020-02" db="EMBL/GenBank/DDBJ databases">
        <title>Draft genome sequence of Candidatus Afipia apatlaquensis IBT-C3, a potential strain for decolorization of textile dyes.</title>
        <authorList>
            <person name="Sanchez-Reyes A."/>
            <person name="Breton-Deval L."/>
            <person name="Mangelson H."/>
            <person name="Sanchez-Flores A."/>
        </authorList>
    </citation>
    <scope>NUCLEOTIDE SEQUENCE [LARGE SCALE GENOMIC DNA]</scope>
    <source>
        <strain evidence="2">IBT-C3</strain>
    </source>
</reference>
<comment type="caution">
    <text evidence="2">The sequence shown here is derived from an EMBL/GenBank/DDBJ whole genome shotgun (WGS) entry which is preliminary data.</text>
</comment>
<proteinExistence type="predicted"/>
<organism evidence="2 3">
    <name type="scientific">Candidatus Afipia apatlaquensis</name>
    <dbReference type="NCBI Taxonomy" id="2712852"/>
    <lineage>
        <taxon>Bacteria</taxon>
        <taxon>Pseudomonadati</taxon>
        <taxon>Pseudomonadota</taxon>
        <taxon>Alphaproteobacteria</taxon>
        <taxon>Hyphomicrobiales</taxon>
        <taxon>Nitrobacteraceae</taxon>
        <taxon>Afipia</taxon>
    </lineage>
</organism>
<accession>A0A7C9RH56</accession>
<dbReference type="AlphaFoldDB" id="A0A7C9RH56"/>
<evidence type="ECO:0000256" key="1">
    <source>
        <dbReference type="SAM" id="Phobius"/>
    </source>
</evidence>
<feature type="transmembrane region" description="Helical" evidence="1">
    <location>
        <begin position="58"/>
        <end position="79"/>
    </location>
</feature>
<keyword evidence="1" id="KW-0472">Membrane</keyword>
<keyword evidence="3" id="KW-1185">Reference proteome</keyword>
<evidence type="ECO:0000313" key="2">
    <source>
        <dbReference type="EMBL" id="NGX97164.1"/>
    </source>
</evidence>
<feature type="transmembrane region" description="Helical" evidence="1">
    <location>
        <begin position="124"/>
        <end position="147"/>
    </location>
</feature>
<feature type="transmembrane region" description="Helical" evidence="1">
    <location>
        <begin position="91"/>
        <end position="112"/>
    </location>
</feature>
<keyword evidence="1" id="KW-0812">Transmembrane</keyword>
<dbReference type="Proteomes" id="UP000480266">
    <property type="component" value="Unassembled WGS sequence"/>
</dbReference>
<name>A0A7C9RH56_9BRAD</name>
<dbReference type="InterPro" id="IPR009495">
    <property type="entry name" value="NrsF"/>
</dbReference>
<gene>
    <name evidence="2" type="ORF">G4V63_18690</name>
</gene>
<feature type="transmembrane region" description="Helical" evidence="1">
    <location>
        <begin position="159"/>
        <end position="176"/>
    </location>
</feature>
<feature type="transmembrane region" description="Helical" evidence="1">
    <location>
        <begin position="188"/>
        <end position="209"/>
    </location>
</feature>